<accession>A0A7S8C370</accession>
<gene>
    <name evidence="19" type="primary">addA</name>
    <name evidence="19" type="ORF">HW532_07475</name>
</gene>
<reference evidence="19 20" key="1">
    <citation type="submission" date="2020-06" db="EMBL/GenBank/DDBJ databases">
        <title>Genome sequence of 2 isolates from Red Sea Mangroves.</title>
        <authorList>
            <person name="Sefrji F."/>
            <person name="Michoud G."/>
            <person name="Merlino G."/>
            <person name="Daffonchio D."/>
        </authorList>
    </citation>
    <scope>NUCLEOTIDE SEQUENCE [LARGE SCALE GENOMIC DNA]</scope>
    <source>
        <strain evidence="19 20">R1DC25</strain>
    </source>
</reference>
<dbReference type="KEGG" id="kmn:HW532_07475"/>
<protein>
    <recommendedName>
        <fullName evidence="12">DNA 3'-5' helicase</fullName>
        <ecNumber evidence="12">5.6.2.4</ecNumber>
    </recommendedName>
    <alternativeName>
        <fullName evidence="13">DNA 3'-5' helicase II</fullName>
    </alternativeName>
</protein>
<dbReference type="InterPro" id="IPR011335">
    <property type="entry name" value="Restrct_endonuc-II-like"/>
</dbReference>
<evidence type="ECO:0000256" key="11">
    <source>
        <dbReference type="ARBA" id="ARBA00034617"/>
    </source>
</evidence>
<dbReference type="SUPFAM" id="SSF52980">
    <property type="entry name" value="Restriction endonuclease-like"/>
    <property type="match status" value="1"/>
</dbReference>
<dbReference type="InterPro" id="IPR014017">
    <property type="entry name" value="DNA_helicase_UvrD-like_C"/>
</dbReference>
<evidence type="ECO:0000259" key="17">
    <source>
        <dbReference type="PROSITE" id="PS51198"/>
    </source>
</evidence>
<evidence type="ECO:0000256" key="10">
    <source>
        <dbReference type="ARBA" id="ARBA00023235"/>
    </source>
</evidence>
<evidence type="ECO:0000256" key="15">
    <source>
        <dbReference type="PROSITE-ProRule" id="PRU00560"/>
    </source>
</evidence>
<evidence type="ECO:0000256" key="2">
    <source>
        <dbReference type="ARBA" id="ARBA00022741"/>
    </source>
</evidence>
<evidence type="ECO:0000256" key="4">
    <source>
        <dbReference type="ARBA" id="ARBA00022801"/>
    </source>
</evidence>
<comment type="catalytic activity">
    <reaction evidence="11">
        <text>Couples ATP hydrolysis with the unwinding of duplex DNA by translocating in the 3'-5' direction.</text>
        <dbReference type="EC" id="5.6.2.4"/>
    </reaction>
</comment>
<dbReference type="GO" id="GO:0043138">
    <property type="term" value="F:3'-5' DNA helicase activity"/>
    <property type="evidence" value="ECO:0007669"/>
    <property type="project" value="UniProtKB-EC"/>
</dbReference>
<sequence>MSEARDRATTNQARASDPAVSAWVSASAGSGKTHVLVNRVIRLMLAGTPPERILCLTFTRAAAAEMANRLFEVLSSWIALDDDRLTDAIHTLSGHVRFGGELAVARRLFTRALETPGGLKIQTIHAFCEKLLQRFPVEAGVVPGFEVMDERSADELVAEIRAAVLTMAGTAPDSDLGRALAAVVSYVNAQDFDEVLKGVLARRGRLVQLIDGHGGVEEAVGMLAGRLGVDPDATFAAIAQEAADGLDREMARHAATCLGETGTKTDSAQSALLHRLAGTADGAEALELLKQLTLKRDGEPKADRTLMTKAAATAHPDVADFLMAERERAFALTEADRAVHLVTATRALLTLADAIVGGYEAAKRQRGQYDYDDLIARTLSMFRDFESSAWILYKLDGGIDHILIDEAQDTSPDQWRIVQAIADEFYSGEGAREGLERTLFVVGDHKQSIYSFQGADPKSFDAMLGHFRRLARGAERRFETVDLTVSFRSTQDVLQAVDWVFKRADAARGLTPGGALPEPHQAVRTGDAGLVEIWPVEEPDDVEPMSPWDAPLDRVDPSHPSLRLAEKIAGTIRGWLDRGEILASEGRPIAPGDVLVLVRRRDRFVDALLRALKRRGVPVAGADRLTLTSHIAVMDLIALGRFALMPDDDLTLATLMKSPLVERDDGEPVTDDDLFALCHGRKGTLWRALREAVAGGAPYGRALAALEGWLARADYTPPHEFLTAVLGPGRGRARFVARLGAEVHDPLDELLRLAIDYEHAHTPSLQGFLDWLTAAETTIKRDMEHGGDEVRVMTVHGAKGLQANVVFLPDTCALPNPRRIPELVVMDGDGGDEAAEAATGLPLWRLPKARQTRDVIAMGEAEKARQLEEYNRLLYVAMTRARDRLYVCGHETRRERKPECWYDLIVEALKPHAREVALADGTTVLRIERADAAPAETREAKAPPAPAEPPEGWAFRPAAREPVPLRFLAPSRLDLEQGAEADASAAPASPEVLSPLALAADPLRFKRGTLIHRLLQSLPELPDGEREAAARRFLAMPAHGLPEAAQEAILREALAVLAHPDFAEAFAPGSMAEVPIAAHMPQADGAPAAIAGRIDRLAVTGDTVLLVDFKTNRPPPTVVDDVPALYLRQLAAYADALARIFPGRRLRAALIWTDGPRLMEIPSETLARAPAS</sequence>
<keyword evidence="6" id="KW-0269">Exonuclease</keyword>
<keyword evidence="4 15" id="KW-0378">Hydrolase</keyword>
<proteinExistence type="predicted"/>
<comment type="catalytic activity">
    <reaction evidence="14">
        <text>ATP + H2O = ADP + phosphate + H(+)</text>
        <dbReference type="Rhea" id="RHEA:13065"/>
        <dbReference type="ChEBI" id="CHEBI:15377"/>
        <dbReference type="ChEBI" id="CHEBI:15378"/>
        <dbReference type="ChEBI" id="CHEBI:30616"/>
        <dbReference type="ChEBI" id="CHEBI:43474"/>
        <dbReference type="ChEBI" id="CHEBI:456216"/>
        <dbReference type="EC" id="5.6.2.4"/>
    </reaction>
</comment>
<evidence type="ECO:0000256" key="9">
    <source>
        <dbReference type="ARBA" id="ARBA00023204"/>
    </source>
</evidence>
<dbReference type="EMBL" id="CP058214">
    <property type="protein sequence ID" value="QPC42559.1"/>
    <property type="molecule type" value="Genomic_DNA"/>
</dbReference>
<evidence type="ECO:0000256" key="16">
    <source>
        <dbReference type="SAM" id="MobiDB-lite"/>
    </source>
</evidence>
<feature type="compositionally biased region" description="Basic and acidic residues" evidence="16">
    <location>
        <begin position="932"/>
        <end position="941"/>
    </location>
</feature>
<dbReference type="InterPro" id="IPR038726">
    <property type="entry name" value="PDDEXK_AddAB-type"/>
</dbReference>
<keyword evidence="10" id="KW-0413">Isomerase</keyword>
<dbReference type="InterPro" id="IPR014151">
    <property type="entry name" value="DNA_helicase_AddA"/>
</dbReference>
<dbReference type="GO" id="GO:0005829">
    <property type="term" value="C:cytosol"/>
    <property type="evidence" value="ECO:0007669"/>
    <property type="project" value="TreeGrafter"/>
</dbReference>
<evidence type="ECO:0000256" key="3">
    <source>
        <dbReference type="ARBA" id="ARBA00022763"/>
    </source>
</evidence>
<keyword evidence="2 15" id="KW-0547">Nucleotide-binding</keyword>
<evidence type="ECO:0000256" key="13">
    <source>
        <dbReference type="ARBA" id="ARBA00034923"/>
    </source>
</evidence>
<dbReference type="EC" id="5.6.2.4" evidence="12"/>
<feature type="binding site" evidence="15">
    <location>
        <begin position="26"/>
        <end position="33"/>
    </location>
    <ligand>
        <name>ATP</name>
        <dbReference type="ChEBI" id="CHEBI:30616"/>
    </ligand>
</feature>
<evidence type="ECO:0000313" key="20">
    <source>
        <dbReference type="Proteomes" id="UP000593594"/>
    </source>
</evidence>
<keyword evidence="9" id="KW-0234">DNA repair</keyword>
<dbReference type="NCBIfam" id="TIGR02784">
    <property type="entry name" value="addA_alphas"/>
    <property type="match status" value="1"/>
</dbReference>
<dbReference type="InterPro" id="IPR000212">
    <property type="entry name" value="DNA_helicase_UvrD/REP"/>
</dbReference>
<evidence type="ECO:0000256" key="14">
    <source>
        <dbReference type="ARBA" id="ARBA00048988"/>
    </source>
</evidence>
<dbReference type="Pfam" id="PF00580">
    <property type="entry name" value="UvrD-helicase"/>
    <property type="match status" value="1"/>
</dbReference>
<dbReference type="Gene3D" id="3.90.320.10">
    <property type="match status" value="1"/>
</dbReference>
<dbReference type="GO" id="GO:0003677">
    <property type="term" value="F:DNA binding"/>
    <property type="evidence" value="ECO:0007669"/>
    <property type="project" value="UniProtKB-KW"/>
</dbReference>
<dbReference type="AlphaFoldDB" id="A0A7S8C370"/>
<dbReference type="PROSITE" id="PS51217">
    <property type="entry name" value="UVRD_HELICASE_CTER"/>
    <property type="match status" value="1"/>
</dbReference>
<dbReference type="PROSITE" id="PS51198">
    <property type="entry name" value="UVRD_HELICASE_ATP_BIND"/>
    <property type="match status" value="1"/>
</dbReference>
<dbReference type="GO" id="GO:0033202">
    <property type="term" value="C:DNA helicase complex"/>
    <property type="evidence" value="ECO:0007669"/>
    <property type="project" value="TreeGrafter"/>
</dbReference>
<keyword evidence="20" id="KW-1185">Reference proteome</keyword>
<keyword evidence="7 15" id="KW-0067">ATP-binding</keyword>
<keyword evidence="5 15" id="KW-0347">Helicase</keyword>
<feature type="domain" description="UvrD-like helicase C-terminal" evidence="18">
    <location>
        <begin position="521"/>
        <end position="800"/>
    </location>
</feature>
<evidence type="ECO:0000313" key="19">
    <source>
        <dbReference type="EMBL" id="QPC42559.1"/>
    </source>
</evidence>
<dbReference type="Pfam" id="PF13361">
    <property type="entry name" value="UvrD_C"/>
    <property type="match status" value="1"/>
</dbReference>
<evidence type="ECO:0000256" key="1">
    <source>
        <dbReference type="ARBA" id="ARBA00022722"/>
    </source>
</evidence>
<dbReference type="Gene3D" id="3.40.50.300">
    <property type="entry name" value="P-loop containing nucleotide triphosphate hydrolases"/>
    <property type="match status" value="4"/>
</dbReference>
<dbReference type="PANTHER" id="PTHR11070:SF2">
    <property type="entry name" value="ATP-DEPENDENT DNA HELICASE SRS2"/>
    <property type="match status" value="1"/>
</dbReference>
<evidence type="ECO:0000256" key="12">
    <source>
        <dbReference type="ARBA" id="ARBA00034808"/>
    </source>
</evidence>
<evidence type="ECO:0000256" key="7">
    <source>
        <dbReference type="ARBA" id="ARBA00022840"/>
    </source>
</evidence>
<dbReference type="GO" id="GO:0004527">
    <property type="term" value="F:exonuclease activity"/>
    <property type="evidence" value="ECO:0007669"/>
    <property type="project" value="UniProtKB-KW"/>
</dbReference>
<feature type="region of interest" description="Disordered" evidence="16">
    <location>
        <begin position="932"/>
        <end position="951"/>
    </location>
</feature>
<evidence type="ECO:0000259" key="18">
    <source>
        <dbReference type="PROSITE" id="PS51217"/>
    </source>
</evidence>
<dbReference type="GO" id="GO:0005524">
    <property type="term" value="F:ATP binding"/>
    <property type="evidence" value="ECO:0007669"/>
    <property type="project" value="UniProtKB-UniRule"/>
</dbReference>
<keyword evidence="3" id="KW-0227">DNA damage</keyword>
<dbReference type="InterPro" id="IPR014016">
    <property type="entry name" value="UvrD-like_ATP-bd"/>
</dbReference>
<evidence type="ECO:0000256" key="6">
    <source>
        <dbReference type="ARBA" id="ARBA00022839"/>
    </source>
</evidence>
<dbReference type="PANTHER" id="PTHR11070">
    <property type="entry name" value="UVRD / RECB / PCRA DNA HELICASE FAMILY MEMBER"/>
    <property type="match status" value="1"/>
</dbReference>
<keyword evidence="1" id="KW-0540">Nuclease</keyword>
<keyword evidence="8" id="KW-0238">DNA-binding</keyword>
<organism evidence="19 20">
    <name type="scientific">Kaustia mangrovi</name>
    <dbReference type="NCBI Taxonomy" id="2593653"/>
    <lineage>
        <taxon>Bacteria</taxon>
        <taxon>Pseudomonadati</taxon>
        <taxon>Pseudomonadota</taxon>
        <taxon>Alphaproteobacteria</taxon>
        <taxon>Hyphomicrobiales</taxon>
        <taxon>Parvibaculaceae</taxon>
        <taxon>Kaustia</taxon>
    </lineage>
</organism>
<evidence type="ECO:0000256" key="8">
    <source>
        <dbReference type="ARBA" id="ARBA00023125"/>
    </source>
</evidence>
<evidence type="ECO:0000256" key="5">
    <source>
        <dbReference type="ARBA" id="ARBA00022806"/>
    </source>
</evidence>
<dbReference type="Pfam" id="PF12705">
    <property type="entry name" value="PDDEXK_1"/>
    <property type="match status" value="1"/>
</dbReference>
<dbReference type="RefSeq" id="WP_213163793.1">
    <property type="nucleotide sequence ID" value="NZ_CP058214.1"/>
</dbReference>
<dbReference type="Proteomes" id="UP000593594">
    <property type="component" value="Chromosome"/>
</dbReference>
<name>A0A7S8C370_9HYPH</name>
<dbReference type="SUPFAM" id="SSF52540">
    <property type="entry name" value="P-loop containing nucleoside triphosphate hydrolases"/>
    <property type="match status" value="1"/>
</dbReference>
<dbReference type="InterPro" id="IPR027417">
    <property type="entry name" value="P-loop_NTPase"/>
</dbReference>
<feature type="domain" description="UvrD-like helicase ATP-binding" evidence="17">
    <location>
        <begin position="5"/>
        <end position="490"/>
    </location>
</feature>
<dbReference type="GO" id="GO:0000725">
    <property type="term" value="P:recombinational repair"/>
    <property type="evidence" value="ECO:0007669"/>
    <property type="project" value="TreeGrafter"/>
</dbReference>
<dbReference type="InterPro" id="IPR011604">
    <property type="entry name" value="PDDEXK-like_dom_sf"/>
</dbReference>